<evidence type="ECO:0000313" key="4">
    <source>
        <dbReference type="EMBL" id="CAD5214264.1"/>
    </source>
</evidence>
<dbReference type="InterPro" id="IPR032474">
    <property type="entry name" value="Argonaute_N"/>
</dbReference>
<dbReference type="Pfam" id="PF02171">
    <property type="entry name" value="Piwi"/>
    <property type="match status" value="1"/>
</dbReference>
<dbReference type="PROSITE" id="PS50821">
    <property type="entry name" value="PAZ"/>
    <property type="match status" value="1"/>
</dbReference>
<dbReference type="InterPro" id="IPR045246">
    <property type="entry name" value="Piwi_ago-like"/>
</dbReference>
<dbReference type="InterPro" id="IPR014811">
    <property type="entry name" value="ArgoL1"/>
</dbReference>
<evidence type="ECO:0000313" key="5">
    <source>
        <dbReference type="Proteomes" id="UP000614601"/>
    </source>
</evidence>
<dbReference type="EMBL" id="CAJFCW020000003">
    <property type="protein sequence ID" value="CAG9102418.1"/>
    <property type="molecule type" value="Genomic_DNA"/>
</dbReference>
<protein>
    <submittedName>
        <fullName evidence="4">Uncharacterized protein</fullName>
    </submittedName>
</protein>
<dbReference type="InterPro" id="IPR036085">
    <property type="entry name" value="PAZ_dom_sf"/>
</dbReference>
<dbReference type="SMART" id="SM01163">
    <property type="entry name" value="DUF1785"/>
    <property type="match status" value="1"/>
</dbReference>
<sequence>MFICVLVHAAFTRSDSSTSGGTSLIMEDSVILPTIHEPTLAFVENSSDGLTSSSAPDLPDSDPVISELSSSRPPTDRGSVGQPDMDSLSSSSHPKQAGDVLLLRDNEQDPFSDVESVVSETEDEIEATKAKLSMLKIGQTVADDSQQYTQVVVSRPAVGVRGRSILLRANFFEIQISQNGLPIHQYHAEIHHPGMRTLDRDESRLIFWKIVEESQHIFRQRFAVAYDGGHQMYTTERLPFGETITLEAHLCLARDSSRGTQCGVTLRYTGSILLEDMSKVQRSHADGTVAPLQVLDIVVRQALTCPLYSKSKQFYSWKNSCYRLPVNGQPALNLDGGKEMWTGFFTSATLGSAWRPLLNVDVAHAAFYKPRMTCIEFLCEILNERSHGSYDRAPRQGGYNGGRGGGGRHEGISGLSADRLHLDACLSTNELRVFAEAMRSLRVRANYQKGSDRVYRVNGVRGPANVMSFPTRDEAGNEILVTVADYFAARYRPLQFPSLPCLHVGPPIRNILLPLEVCVLDAPQKYTRKLSDRQTSTIIRASAVDAQQRENNIENLCEMAGFRDDPFLKSFGLKIDTKMLETVGRVLPPPQILYGNQRQDVVTPKDGAWPVEHQRLYVPAECGSYSIFALVDPKEQPTLQKFCHFLGQKAQQMGMNFPQWPEFVRYGRNANDIEAMFRQTARECREMGRQCDLIIIVLPSKNSDYYMTIKELSDMRYGVMSQCILFKSTQRPSPATCANLVLKINMKLGGVNSRLVADQITSKYLVDRPVLILGIDVTHPTQAEERIGMPSVAAVVGNLDMMPQSYGANVKVQRRCRESVVYVTEAVRERLLAFMASTHRHPERIIVYRDGVSDGQFAEVLREELNGIRAACGMVSQDYNPPITYIVVQKRHHARIFCQNARDMVGRAKNVPPGTTVDTGIVSADGFDFYLCSHFGIQGTSRPARYHVLWDDNGFNADDLQAMTYHLCYTYGRCARSVSIPAPVYYADLVANRARCHLKRHIADLRVDGNGPSGANRMNQQGRQSEPNNDQVMQNFVAVTENFKQRMYFV</sequence>
<organism evidence="4 5">
    <name type="scientific">Bursaphelenchus okinawaensis</name>
    <dbReference type="NCBI Taxonomy" id="465554"/>
    <lineage>
        <taxon>Eukaryota</taxon>
        <taxon>Metazoa</taxon>
        <taxon>Ecdysozoa</taxon>
        <taxon>Nematoda</taxon>
        <taxon>Chromadorea</taxon>
        <taxon>Rhabditida</taxon>
        <taxon>Tylenchina</taxon>
        <taxon>Tylenchomorpha</taxon>
        <taxon>Aphelenchoidea</taxon>
        <taxon>Aphelenchoididae</taxon>
        <taxon>Bursaphelenchus</taxon>
    </lineage>
</organism>
<proteinExistence type="predicted"/>
<dbReference type="CDD" id="cd02846">
    <property type="entry name" value="PAZ_argonaute_like"/>
    <property type="match status" value="1"/>
</dbReference>
<dbReference type="SUPFAM" id="SSF53098">
    <property type="entry name" value="Ribonuclease H-like"/>
    <property type="match status" value="1"/>
</dbReference>
<dbReference type="InterPro" id="IPR003165">
    <property type="entry name" value="Piwi"/>
</dbReference>
<dbReference type="InterPro" id="IPR032472">
    <property type="entry name" value="ArgoL2"/>
</dbReference>
<dbReference type="PANTHER" id="PTHR22891">
    <property type="entry name" value="EUKARYOTIC TRANSLATION INITIATION FACTOR 2C"/>
    <property type="match status" value="1"/>
</dbReference>
<dbReference type="InterPro" id="IPR012337">
    <property type="entry name" value="RNaseH-like_sf"/>
</dbReference>
<dbReference type="AlphaFoldDB" id="A0A811KG21"/>
<dbReference type="InterPro" id="IPR036397">
    <property type="entry name" value="RNaseH_sf"/>
</dbReference>
<feature type="compositionally biased region" description="Polar residues" evidence="1">
    <location>
        <begin position="1016"/>
        <end position="1030"/>
    </location>
</feature>
<dbReference type="GO" id="GO:0003723">
    <property type="term" value="F:RNA binding"/>
    <property type="evidence" value="ECO:0007669"/>
    <property type="project" value="InterPro"/>
</dbReference>
<comment type="caution">
    <text evidence="4">The sequence shown here is derived from an EMBL/GenBank/DDBJ whole genome shotgun (WGS) entry which is preliminary data.</text>
</comment>
<accession>A0A811KG21</accession>
<dbReference type="EMBL" id="CAJFDH010000003">
    <property type="protein sequence ID" value="CAD5214264.1"/>
    <property type="molecule type" value="Genomic_DNA"/>
</dbReference>
<dbReference type="Gene3D" id="3.40.50.2300">
    <property type="match status" value="1"/>
</dbReference>
<dbReference type="CDD" id="cd04657">
    <property type="entry name" value="Piwi_ago-like"/>
    <property type="match status" value="1"/>
</dbReference>
<dbReference type="Proteomes" id="UP000783686">
    <property type="component" value="Unassembled WGS sequence"/>
</dbReference>
<gene>
    <name evidence="4" type="ORF">BOKJ2_LOCUS5506</name>
</gene>
<dbReference type="Gene3D" id="2.170.260.10">
    <property type="entry name" value="paz domain"/>
    <property type="match status" value="1"/>
</dbReference>
<feature type="domain" description="PAZ" evidence="2">
    <location>
        <begin position="411"/>
        <end position="522"/>
    </location>
</feature>
<dbReference type="Gene3D" id="3.30.420.10">
    <property type="entry name" value="Ribonuclease H-like superfamily/Ribonuclease H"/>
    <property type="match status" value="1"/>
</dbReference>
<evidence type="ECO:0000259" key="2">
    <source>
        <dbReference type="PROSITE" id="PS50821"/>
    </source>
</evidence>
<dbReference type="Pfam" id="PF02170">
    <property type="entry name" value="PAZ"/>
    <property type="match status" value="1"/>
</dbReference>
<dbReference type="Pfam" id="PF16486">
    <property type="entry name" value="ArgoN"/>
    <property type="match status" value="1"/>
</dbReference>
<dbReference type="InterPro" id="IPR003100">
    <property type="entry name" value="PAZ_dom"/>
</dbReference>
<feature type="region of interest" description="Disordered" evidence="1">
    <location>
        <begin position="1009"/>
        <end position="1030"/>
    </location>
</feature>
<dbReference type="Proteomes" id="UP000614601">
    <property type="component" value="Unassembled WGS sequence"/>
</dbReference>
<dbReference type="SUPFAM" id="SSF101690">
    <property type="entry name" value="PAZ domain"/>
    <property type="match status" value="1"/>
</dbReference>
<dbReference type="Pfam" id="PF16488">
    <property type="entry name" value="ArgoL2"/>
    <property type="match status" value="1"/>
</dbReference>
<dbReference type="PROSITE" id="PS50822">
    <property type="entry name" value="PIWI"/>
    <property type="match status" value="1"/>
</dbReference>
<reference evidence="4" key="1">
    <citation type="submission" date="2020-09" db="EMBL/GenBank/DDBJ databases">
        <authorList>
            <person name="Kikuchi T."/>
        </authorList>
    </citation>
    <scope>NUCLEOTIDE SEQUENCE</scope>
    <source>
        <strain evidence="4">SH1</strain>
    </source>
</reference>
<dbReference type="SMART" id="SM00950">
    <property type="entry name" value="Piwi"/>
    <property type="match status" value="1"/>
</dbReference>
<name>A0A811KG21_9BILA</name>
<dbReference type="OrthoDB" id="5971213at2759"/>
<evidence type="ECO:0000259" key="3">
    <source>
        <dbReference type="PROSITE" id="PS50822"/>
    </source>
</evidence>
<feature type="region of interest" description="Disordered" evidence="1">
    <location>
        <begin position="46"/>
        <end position="95"/>
    </location>
</feature>
<keyword evidence="5" id="KW-1185">Reference proteome</keyword>
<feature type="compositionally biased region" description="Low complexity" evidence="1">
    <location>
        <begin position="52"/>
        <end position="63"/>
    </location>
</feature>
<dbReference type="Pfam" id="PF08699">
    <property type="entry name" value="ArgoL1"/>
    <property type="match status" value="1"/>
</dbReference>
<feature type="domain" description="Piwi" evidence="3">
    <location>
        <begin position="693"/>
        <end position="999"/>
    </location>
</feature>
<evidence type="ECO:0000256" key="1">
    <source>
        <dbReference type="SAM" id="MobiDB-lite"/>
    </source>
</evidence>